<dbReference type="RefSeq" id="WP_182605273.1">
    <property type="nucleotide sequence ID" value="NZ_VKHT01000100.1"/>
</dbReference>
<dbReference type="InterPro" id="IPR001087">
    <property type="entry name" value="GDSL"/>
</dbReference>
<feature type="region of interest" description="Disordered" evidence="1">
    <location>
        <begin position="30"/>
        <end position="85"/>
    </location>
</feature>
<keyword evidence="4" id="KW-1185">Reference proteome</keyword>
<reference evidence="4" key="1">
    <citation type="submission" date="2019-10" db="EMBL/GenBank/DDBJ databases">
        <title>Streptomyces sp. nov., a novel actinobacterium isolated from alkaline environment.</title>
        <authorList>
            <person name="Golinska P."/>
        </authorList>
    </citation>
    <scope>NUCLEOTIDE SEQUENCE [LARGE SCALE GENOMIC DNA]</scope>
    <source>
        <strain evidence="4">DSM 42118</strain>
    </source>
</reference>
<protein>
    <submittedName>
        <fullName evidence="3">SGNH/GDSL hydrolase family protein</fullName>
    </submittedName>
</protein>
<dbReference type="SUPFAM" id="SSF52266">
    <property type="entry name" value="SGNH hydrolase"/>
    <property type="match status" value="1"/>
</dbReference>
<comment type="caution">
    <text evidence="3">The sequence shown here is derived from an EMBL/GenBank/DDBJ whole genome shotgun (WGS) entry which is preliminary data.</text>
</comment>
<evidence type="ECO:0000313" key="3">
    <source>
        <dbReference type="EMBL" id="MBB0243633.1"/>
    </source>
</evidence>
<dbReference type="PANTHER" id="PTHR30383">
    <property type="entry name" value="THIOESTERASE 1/PROTEASE 1/LYSOPHOSPHOLIPASE L1"/>
    <property type="match status" value="1"/>
</dbReference>
<feature type="signal peptide" evidence="2">
    <location>
        <begin position="1"/>
        <end position="33"/>
    </location>
</feature>
<dbReference type="InterPro" id="IPR036514">
    <property type="entry name" value="SGNH_hydro_sf"/>
</dbReference>
<dbReference type="GO" id="GO:0016788">
    <property type="term" value="F:hydrolase activity, acting on ester bonds"/>
    <property type="evidence" value="ECO:0007669"/>
    <property type="project" value="InterPro"/>
</dbReference>
<dbReference type="PROSITE" id="PS51257">
    <property type="entry name" value="PROKAR_LIPOPROTEIN"/>
    <property type="match status" value="1"/>
</dbReference>
<gene>
    <name evidence="3" type="ORF">FNQ90_05785</name>
</gene>
<evidence type="ECO:0000256" key="2">
    <source>
        <dbReference type="SAM" id="SignalP"/>
    </source>
</evidence>
<evidence type="ECO:0000313" key="4">
    <source>
        <dbReference type="Proteomes" id="UP000538929"/>
    </source>
</evidence>
<organism evidence="3 4">
    <name type="scientific">Streptomyces alkaliphilus</name>
    <dbReference type="NCBI Taxonomy" id="1472722"/>
    <lineage>
        <taxon>Bacteria</taxon>
        <taxon>Bacillati</taxon>
        <taxon>Actinomycetota</taxon>
        <taxon>Actinomycetes</taxon>
        <taxon>Kitasatosporales</taxon>
        <taxon>Streptomycetaceae</taxon>
        <taxon>Streptomyces</taxon>
    </lineage>
</organism>
<dbReference type="Gene3D" id="3.40.50.1110">
    <property type="entry name" value="SGNH hydrolase"/>
    <property type="match status" value="1"/>
</dbReference>
<dbReference type="InterPro" id="IPR051532">
    <property type="entry name" value="Ester_Hydrolysis_Enzymes"/>
</dbReference>
<accession>A0A7W3TB66</accession>
<sequence>MSPRPTPHALTTTAGALACLLGLGLLTGCGSGADDGESADRGATAEETPDPGDGEERDDGDRGTSDAGPEADAGAVPDDGSPVLVALGDSITTGFDSCGVLADCPEVSWSTGTEPDVESLASRLDITRVWNEAVSGARMADLPAQAQRAAAREPDLVTVLIGANDACAATPATMTPVEDFRADFEEALGIIRDGTPDARLFVASVPDLQHLWEEGRQYPEALQVWRFGICPSMLADPEALTPQAEERRTEVRERVVEYNAALAEVCADDVNCRYDDGAVFEYTFTADDLSEWDWFHPSREGQRALAELAYERLGEE</sequence>
<dbReference type="EMBL" id="VKHT01000100">
    <property type="protein sequence ID" value="MBB0243633.1"/>
    <property type="molecule type" value="Genomic_DNA"/>
</dbReference>
<dbReference type="Pfam" id="PF00657">
    <property type="entry name" value="Lipase_GDSL"/>
    <property type="match status" value="1"/>
</dbReference>
<feature type="chain" id="PRO_5030920824" evidence="2">
    <location>
        <begin position="34"/>
        <end position="316"/>
    </location>
</feature>
<dbReference type="AlphaFoldDB" id="A0A7W3TB66"/>
<feature type="compositionally biased region" description="Acidic residues" evidence="1">
    <location>
        <begin position="47"/>
        <end position="58"/>
    </location>
</feature>
<dbReference type="Proteomes" id="UP000538929">
    <property type="component" value="Unassembled WGS sequence"/>
</dbReference>
<name>A0A7W3TB66_9ACTN</name>
<keyword evidence="2" id="KW-0732">Signal</keyword>
<evidence type="ECO:0000256" key="1">
    <source>
        <dbReference type="SAM" id="MobiDB-lite"/>
    </source>
</evidence>
<proteinExistence type="predicted"/>
<keyword evidence="3" id="KW-0378">Hydrolase</keyword>